<dbReference type="Proteomes" id="UP000014463">
    <property type="component" value="Unassembled WGS sequence"/>
</dbReference>
<dbReference type="Pfam" id="PF05940">
    <property type="entry name" value="NnrS"/>
    <property type="match status" value="1"/>
</dbReference>
<gene>
    <name evidence="2" type="ORF">L861_13785</name>
</gene>
<name>S2L7Y3_LITA3</name>
<reference evidence="2 3" key="1">
    <citation type="journal article" date="2013" name="Genome Announc.">
        <title>Draft genome sequence of the moderately halophilic gammaproteobacterium Halomonas anticariensis FP35.</title>
        <authorList>
            <person name="Tahrioui A."/>
            <person name="Quesada E."/>
            <person name="Llamas I."/>
        </authorList>
    </citation>
    <scope>NUCLEOTIDE SEQUENCE [LARGE SCALE GENOMIC DNA]</scope>
    <source>
        <strain evidence="3">DSM 16096 / CECT 5854 / LMG 22089 / FP35</strain>
    </source>
</reference>
<keyword evidence="1" id="KW-0472">Membrane</keyword>
<dbReference type="EMBL" id="ASTJ01000039">
    <property type="protein sequence ID" value="EPC00856.1"/>
    <property type="molecule type" value="Genomic_DNA"/>
</dbReference>
<feature type="transmembrane region" description="Helical" evidence="1">
    <location>
        <begin position="246"/>
        <end position="263"/>
    </location>
</feature>
<keyword evidence="1" id="KW-0812">Transmembrane</keyword>
<accession>S2L7Y3</accession>
<feature type="transmembrane region" description="Helical" evidence="1">
    <location>
        <begin position="275"/>
        <end position="293"/>
    </location>
</feature>
<keyword evidence="1" id="KW-1133">Transmembrane helix</keyword>
<dbReference type="eggNOG" id="COG3213">
    <property type="taxonomic scope" value="Bacteria"/>
</dbReference>
<feature type="transmembrane region" description="Helical" evidence="1">
    <location>
        <begin position="149"/>
        <end position="169"/>
    </location>
</feature>
<feature type="transmembrane region" description="Helical" evidence="1">
    <location>
        <begin position="218"/>
        <end position="240"/>
    </location>
</feature>
<evidence type="ECO:0000313" key="2">
    <source>
        <dbReference type="EMBL" id="EPC00856.1"/>
    </source>
</evidence>
<evidence type="ECO:0000256" key="1">
    <source>
        <dbReference type="SAM" id="Phobius"/>
    </source>
</evidence>
<dbReference type="STRING" id="1121939.L861_13785"/>
<proteinExistence type="predicted"/>
<feature type="transmembrane region" description="Helical" evidence="1">
    <location>
        <begin position="340"/>
        <end position="362"/>
    </location>
</feature>
<dbReference type="InterPro" id="IPR010266">
    <property type="entry name" value="NnrS"/>
</dbReference>
<feature type="transmembrane region" description="Helical" evidence="1">
    <location>
        <begin position="305"/>
        <end position="328"/>
    </location>
</feature>
<dbReference type="AlphaFoldDB" id="S2L7Y3"/>
<protein>
    <recommendedName>
        <fullName evidence="4">NnrS family protein</fullName>
    </recommendedName>
</protein>
<feature type="transmembrane region" description="Helical" evidence="1">
    <location>
        <begin position="66"/>
        <end position="83"/>
    </location>
</feature>
<feature type="transmembrane region" description="Helical" evidence="1">
    <location>
        <begin position="175"/>
        <end position="197"/>
    </location>
</feature>
<feature type="transmembrane region" description="Helical" evidence="1">
    <location>
        <begin position="95"/>
        <end position="113"/>
    </location>
</feature>
<evidence type="ECO:0008006" key="4">
    <source>
        <dbReference type="Google" id="ProtNLM"/>
    </source>
</evidence>
<dbReference type="RefSeq" id="WP_016418448.1">
    <property type="nucleotide sequence ID" value="NZ_AUAB01000005.1"/>
</dbReference>
<comment type="caution">
    <text evidence="2">The sequence shown here is derived from an EMBL/GenBank/DDBJ whole genome shotgun (WGS) entry which is preliminary data.</text>
</comment>
<feature type="transmembrane region" description="Helical" evidence="1">
    <location>
        <begin position="119"/>
        <end position="137"/>
    </location>
</feature>
<feature type="transmembrane region" description="Helical" evidence="1">
    <location>
        <begin position="368"/>
        <end position="390"/>
    </location>
</feature>
<evidence type="ECO:0000313" key="3">
    <source>
        <dbReference type="Proteomes" id="UP000014463"/>
    </source>
</evidence>
<sequence>MATDSLLSVSATLARAMPLWRLAFRPFFLLGALFSLVAMLVWGAFWHGDVLLRPYGGMLWWHQHEMLFGFGAAIVVGFLLTAVQNWTGQRGLHGLPLVGLVALWLAGRVLLAFPPGVEIWAALVDLAFLPLAALVLARSVIRVRQWRNLIFLPVLGLLFLANVLMHMGWLQGDSLTIHIAAHLAILLISLLMVVLGGRVIPFFTSRRLGQPQPVRLKWLELASMGTVMALVVMQLASLGVYLPSGVWAGVALLAAVLNALRLSRWEGLYCLREPLLWGLHASYAFVCLGLAMWGLAALDLVNTSLALHTITVGGIGTMMLAMMARVSLGHTGRPIETLPGMGLALGLMVLAAVLRALVPALWPQVSHWTLSLSILCWLLAFSIFIGRYALSLLTARVDGQDG</sequence>
<keyword evidence="3" id="KW-1185">Reference proteome</keyword>
<dbReference type="PATRIC" id="fig|1121939.11.peg.3935"/>
<feature type="transmembrane region" description="Helical" evidence="1">
    <location>
        <begin position="27"/>
        <end position="46"/>
    </location>
</feature>
<organism evidence="2 3">
    <name type="scientific">Litchfieldella anticariensis (strain DSM 16096 / CECT 5854 / CIP 108499 / LMG 22089 / FP35)</name>
    <name type="common">Halomonas anticariensis</name>
    <dbReference type="NCBI Taxonomy" id="1121939"/>
    <lineage>
        <taxon>Bacteria</taxon>
        <taxon>Pseudomonadati</taxon>
        <taxon>Pseudomonadota</taxon>
        <taxon>Gammaproteobacteria</taxon>
        <taxon>Oceanospirillales</taxon>
        <taxon>Halomonadaceae</taxon>
        <taxon>Litchfieldella</taxon>
    </lineage>
</organism>